<evidence type="ECO:0000313" key="3">
    <source>
        <dbReference type="Proteomes" id="UP001289374"/>
    </source>
</evidence>
<reference evidence="2" key="2">
    <citation type="journal article" date="2024" name="Plant">
        <title>Genomic evolution and insights into agronomic trait innovations of Sesamum species.</title>
        <authorList>
            <person name="Miao H."/>
            <person name="Wang L."/>
            <person name="Qu L."/>
            <person name="Liu H."/>
            <person name="Sun Y."/>
            <person name="Le M."/>
            <person name="Wang Q."/>
            <person name="Wei S."/>
            <person name="Zheng Y."/>
            <person name="Lin W."/>
            <person name="Duan Y."/>
            <person name="Cao H."/>
            <person name="Xiong S."/>
            <person name="Wang X."/>
            <person name="Wei L."/>
            <person name="Li C."/>
            <person name="Ma Q."/>
            <person name="Ju M."/>
            <person name="Zhao R."/>
            <person name="Li G."/>
            <person name="Mu C."/>
            <person name="Tian Q."/>
            <person name="Mei H."/>
            <person name="Zhang T."/>
            <person name="Gao T."/>
            <person name="Zhang H."/>
        </authorList>
    </citation>
    <scope>NUCLEOTIDE SEQUENCE</scope>
    <source>
        <strain evidence="2">K16</strain>
    </source>
</reference>
<feature type="domain" description="Retrotransposon Copia-like N-terminal" evidence="1">
    <location>
        <begin position="11"/>
        <end position="58"/>
    </location>
</feature>
<dbReference type="PANTHER" id="PTHR37610">
    <property type="entry name" value="CCHC-TYPE DOMAIN-CONTAINING PROTEIN"/>
    <property type="match status" value="1"/>
</dbReference>
<dbReference type="Pfam" id="PF14244">
    <property type="entry name" value="Retrotran_gag_3"/>
    <property type="match status" value="1"/>
</dbReference>
<reference evidence="2" key="1">
    <citation type="submission" date="2020-06" db="EMBL/GenBank/DDBJ databases">
        <authorList>
            <person name="Li T."/>
            <person name="Hu X."/>
            <person name="Zhang T."/>
            <person name="Song X."/>
            <person name="Zhang H."/>
            <person name="Dai N."/>
            <person name="Sheng W."/>
            <person name="Hou X."/>
            <person name="Wei L."/>
        </authorList>
    </citation>
    <scope>NUCLEOTIDE SEQUENCE</scope>
    <source>
        <strain evidence="2">K16</strain>
        <tissue evidence="2">Leaf</tissue>
    </source>
</reference>
<evidence type="ECO:0000259" key="1">
    <source>
        <dbReference type="Pfam" id="PF14244"/>
    </source>
</evidence>
<gene>
    <name evidence="2" type="ORF">Sango_2678500</name>
</gene>
<sequence length="105" mass="11740">MGGDSENLKIQPSDNPRMSLVSNPLNGRNFQFWSRSIKIALGATMKLGFINGKIPKPAEDDERIRAVDSSGLHGHFLAFKLNIKRYGRIVSLRIYNKRIVGRVGS</sequence>
<dbReference type="EMBL" id="JACGWL010000016">
    <property type="protein sequence ID" value="KAK4385545.1"/>
    <property type="molecule type" value="Genomic_DNA"/>
</dbReference>
<name>A0AAE1W2E1_9LAMI</name>
<keyword evidence="3" id="KW-1185">Reference proteome</keyword>
<organism evidence="2 3">
    <name type="scientific">Sesamum angolense</name>
    <dbReference type="NCBI Taxonomy" id="2727404"/>
    <lineage>
        <taxon>Eukaryota</taxon>
        <taxon>Viridiplantae</taxon>
        <taxon>Streptophyta</taxon>
        <taxon>Embryophyta</taxon>
        <taxon>Tracheophyta</taxon>
        <taxon>Spermatophyta</taxon>
        <taxon>Magnoliopsida</taxon>
        <taxon>eudicotyledons</taxon>
        <taxon>Gunneridae</taxon>
        <taxon>Pentapetalae</taxon>
        <taxon>asterids</taxon>
        <taxon>lamiids</taxon>
        <taxon>Lamiales</taxon>
        <taxon>Pedaliaceae</taxon>
        <taxon>Sesamum</taxon>
    </lineage>
</organism>
<comment type="caution">
    <text evidence="2">The sequence shown here is derived from an EMBL/GenBank/DDBJ whole genome shotgun (WGS) entry which is preliminary data.</text>
</comment>
<dbReference type="PANTHER" id="PTHR37610:SF40">
    <property type="entry name" value="OS01G0909600 PROTEIN"/>
    <property type="match status" value="1"/>
</dbReference>
<accession>A0AAE1W2E1</accession>
<dbReference type="InterPro" id="IPR029472">
    <property type="entry name" value="Copia-like_N"/>
</dbReference>
<evidence type="ECO:0000313" key="2">
    <source>
        <dbReference type="EMBL" id="KAK4385545.1"/>
    </source>
</evidence>
<proteinExistence type="predicted"/>
<dbReference type="Proteomes" id="UP001289374">
    <property type="component" value="Unassembled WGS sequence"/>
</dbReference>
<protein>
    <recommendedName>
        <fullName evidence="1">Retrotransposon Copia-like N-terminal domain-containing protein</fullName>
    </recommendedName>
</protein>
<dbReference type="AlphaFoldDB" id="A0AAE1W2E1"/>